<dbReference type="Proteomes" id="UP000452141">
    <property type="component" value="Unassembled WGS sequence"/>
</dbReference>
<comment type="subcellular location">
    <subcellularLocation>
        <location evidence="4">Cell membrane</location>
        <topology evidence="4">Peripheral membrane protein</topology>
    </subcellularLocation>
</comment>
<evidence type="ECO:0000256" key="1">
    <source>
        <dbReference type="ARBA" id="ARBA00004922"/>
    </source>
</evidence>
<comment type="function">
    <text evidence="4">Required for polymorphic O-glycosylation of the serine-rich repeat protein in this bacteria. A stabilizing protein that is part of the accessory SecA2/SecY2 system specifically required to export serine-rich repeat cell wall proteins usually encoded upstream in the same operon. The GtfA-GtfB complex adds GlcNAc from UDP-GlcNAc to the substrate protein, attaching the first sugar residue. Stabilizes the glycosylation activity of GtfA. Has no N-acetylglucosaminyl transferase activity on its own.</text>
</comment>
<comment type="subunit">
    <text evidence="4">Forms a heterotetramer with 2 subunits each of GtfA and GtfB. Part of the accessory SecA2/SecY2 protein translocation apparatus.</text>
</comment>
<dbReference type="GO" id="GO:0005886">
    <property type="term" value="C:plasma membrane"/>
    <property type="evidence" value="ECO:0007669"/>
    <property type="project" value="UniProtKB-SubCell"/>
</dbReference>
<evidence type="ECO:0000313" key="5">
    <source>
        <dbReference type="EMBL" id="MST80255.1"/>
    </source>
</evidence>
<dbReference type="UniPathway" id="UPA00378"/>
<evidence type="ECO:0000256" key="3">
    <source>
        <dbReference type="ARBA" id="ARBA00023136"/>
    </source>
</evidence>
<dbReference type="GO" id="GO:0031647">
    <property type="term" value="P:regulation of protein stability"/>
    <property type="evidence" value="ECO:0007669"/>
    <property type="project" value="UniProtKB-UniRule"/>
</dbReference>
<sequence length="447" mass="51418">MINLFFEYTEKSQDLESSLKAAGYQHPTVVIKDNGFLPSDVESPLKYFLQAAGSKFQGRPRYFNEIDLPEYWEIKANAQAGEVLNHGQQRGRIKYWKNDRKRLVSEVSWLDEQGRVRIIDHYNQWGWKYAVTSCDKAGNQAMTSYFADNGQEVLIQNHFTGDYTYNAPDGKIYNFTSLNQLTAYYLDHADYKMDGVIFNSLGTCLFTLINLRNKPKRNMLFWQERSQGNVPDNMLYLLHGKLPESRVVIQNKAEYEKITGQLGEAEKAKVSYLGTIYPFRRENQHRKRALTFTNSDQIEGLKQIVEALPEVHFDIAAITEMSSRLMGFGHYDNVALYPVVRDEDAQKLLAEDDLYLDINYANEILQAGRQAFENQQLILAFRDTLHASKYTAPENIFAAQDFDGLIAKIKKVLENPSVFNESLRSQEVKAETATVSNYQNELGNFFS</sequence>
<dbReference type="NCBIfam" id="TIGR02919">
    <property type="entry name" value="accessory Sec system glycosylation chaperone GtfB"/>
    <property type="match status" value="1"/>
</dbReference>
<evidence type="ECO:0000256" key="2">
    <source>
        <dbReference type="ARBA" id="ARBA00022475"/>
    </source>
</evidence>
<dbReference type="EMBL" id="VUMW01000022">
    <property type="protein sequence ID" value="MST80255.1"/>
    <property type="molecule type" value="Genomic_DNA"/>
</dbReference>
<accession>A0A844FPV0</accession>
<keyword evidence="2 4" id="KW-1003">Cell membrane</keyword>
<evidence type="ECO:0000256" key="4">
    <source>
        <dbReference type="HAMAP-Rule" id="MF_01473"/>
    </source>
</evidence>
<gene>
    <name evidence="4 5" type="primary">gtfB</name>
    <name evidence="5" type="ORF">FYJ61_07300</name>
</gene>
<dbReference type="AlphaFoldDB" id="A0A844FPV0"/>
<comment type="similarity">
    <text evidence="4">Belongs to the GtfB family.</text>
</comment>
<reference evidence="5 6" key="1">
    <citation type="submission" date="2019-08" db="EMBL/GenBank/DDBJ databases">
        <title>In-depth cultivation of the pig gut microbiome towards novel bacterial diversity and tailored functional studies.</title>
        <authorList>
            <person name="Wylensek D."/>
            <person name="Hitch T.C.A."/>
            <person name="Clavel T."/>
        </authorList>
    </citation>
    <scope>NUCLEOTIDE SEQUENCE [LARGE SCALE GENOMIC DNA]</scope>
    <source>
        <strain evidence="5 6">WCA-470BD-2E</strain>
    </source>
</reference>
<dbReference type="RefSeq" id="WP_154487125.1">
    <property type="nucleotide sequence ID" value="NZ_VUMW01000022.1"/>
</dbReference>
<comment type="pathway">
    <text evidence="1 4">Protein modification; protein glycosylation.</text>
</comment>
<name>A0A844FPV0_9LACO</name>
<organism evidence="5 6">
    <name type="scientific">Lactobacillus equicursoris</name>
    <dbReference type="NCBI Taxonomy" id="420645"/>
    <lineage>
        <taxon>Bacteria</taxon>
        <taxon>Bacillati</taxon>
        <taxon>Bacillota</taxon>
        <taxon>Bacilli</taxon>
        <taxon>Lactobacillales</taxon>
        <taxon>Lactobacillaceae</taxon>
        <taxon>Lactobacillus</taxon>
    </lineage>
</organism>
<protein>
    <recommendedName>
        <fullName evidence="4">UDP-N-acetylglucosamine--peptide N-acetylglucosaminyltransferase stabilizing protein GtfB</fullName>
    </recommendedName>
    <alternativeName>
        <fullName evidence="4">Glycosyltransferase stabilizing protein GtfB</fullName>
    </alternativeName>
</protein>
<dbReference type="InterPro" id="IPR014268">
    <property type="entry name" value="GtfB"/>
</dbReference>
<proteinExistence type="inferred from homology"/>
<dbReference type="HAMAP" id="MF_01473">
    <property type="entry name" value="GtfB"/>
    <property type="match status" value="1"/>
</dbReference>
<comment type="caution">
    <text evidence="5">The sequence shown here is derived from an EMBL/GenBank/DDBJ whole genome shotgun (WGS) entry which is preliminary data.</text>
</comment>
<keyword evidence="3 4" id="KW-0472">Membrane</keyword>
<evidence type="ECO:0000313" key="6">
    <source>
        <dbReference type="Proteomes" id="UP000452141"/>
    </source>
</evidence>
<dbReference type="GO" id="GO:0017122">
    <property type="term" value="C:protein N-acetylglucosaminyltransferase complex"/>
    <property type="evidence" value="ECO:0007669"/>
    <property type="project" value="UniProtKB-UniRule"/>
</dbReference>